<dbReference type="PANTHER" id="PTHR11945:SF776">
    <property type="entry name" value="AGAMOUS-LIKE 50-RELATED"/>
    <property type="match status" value="1"/>
</dbReference>
<dbReference type="GO" id="GO:0005634">
    <property type="term" value="C:nucleus"/>
    <property type="evidence" value="ECO:0007669"/>
    <property type="project" value="UniProtKB-SubCell"/>
</dbReference>
<dbReference type="SMART" id="SM00432">
    <property type="entry name" value="MADS"/>
    <property type="match status" value="1"/>
</dbReference>
<evidence type="ECO:0000256" key="5">
    <source>
        <dbReference type="ARBA" id="ARBA00023242"/>
    </source>
</evidence>
<keyword evidence="2" id="KW-0805">Transcription regulation</keyword>
<dbReference type="EMBL" id="JBFOLJ010000013">
    <property type="protein sequence ID" value="KAL2483449.1"/>
    <property type="molecule type" value="Genomic_DNA"/>
</dbReference>
<accession>A0ABD1R4U7</accession>
<comment type="caution">
    <text evidence="8">The sequence shown here is derived from an EMBL/GenBank/DDBJ whole genome shotgun (WGS) entry which is preliminary data.</text>
</comment>
<dbReference type="AlphaFoldDB" id="A0ABD1R4U7"/>
<evidence type="ECO:0000256" key="2">
    <source>
        <dbReference type="ARBA" id="ARBA00023015"/>
    </source>
</evidence>
<comment type="subcellular location">
    <subcellularLocation>
        <location evidence="1">Nucleus</location>
    </subcellularLocation>
</comment>
<evidence type="ECO:0000256" key="3">
    <source>
        <dbReference type="ARBA" id="ARBA00023125"/>
    </source>
</evidence>
<dbReference type="InterPro" id="IPR036879">
    <property type="entry name" value="TF_MADSbox_sf"/>
</dbReference>
<keyword evidence="4" id="KW-0804">Transcription</keyword>
<dbReference type="InterPro" id="IPR002100">
    <property type="entry name" value="TF_MADSbox"/>
</dbReference>
<keyword evidence="9" id="KW-1185">Reference proteome</keyword>
<dbReference type="SUPFAM" id="SSF55455">
    <property type="entry name" value="SRF-like"/>
    <property type="match status" value="1"/>
</dbReference>
<name>A0ABD1R4U7_9LAMI</name>
<gene>
    <name evidence="7" type="ORF">Fot_44893</name>
    <name evidence="8" type="ORF">Fot_44894</name>
</gene>
<dbReference type="Proteomes" id="UP001604277">
    <property type="component" value="Unassembled WGS sequence"/>
</dbReference>
<organism evidence="8 9">
    <name type="scientific">Forsythia ovata</name>
    <dbReference type="NCBI Taxonomy" id="205694"/>
    <lineage>
        <taxon>Eukaryota</taxon>
        <taxon>Viridiplantae</taxon>
        <taxon>Streptophyta</taxon>
        <taxon>Embryophyta</taxon>
        <taxon>Tracheophyta</taxon>
        <taxon>Spermatophyta</taxon>
        <taxon>Magnoliopsida</taxon>
        <taxon>eudicotyledons</taxon>
        <taxon>Gunneridae</taxon>
        <taxon>Pentapetalae</taxon>
        <taxon>asterids</taxon>
        <taxon>lamiids</taxon>
        <taxon>Lamiales</taxon>
        <taxon>Oleaceae</taxon>
        <taxon>Forsythieae</taxon>
        <taxon>Forsythia</taxon>
    </lineage>
</organism>
<dbReference type="PRINTS" id="PR00404">
    <property type="entry name" value="MADSDOMAIN"/>
</dbReference>
<evidence type="ECO:0000313" key="8">
    <source>
        <dbReference type="EMBL" id="KAL2483450.1"/>
    </source>
</evidence>
<evidence type="ECO:0000259" key="6">
    <source>
        <dbReference type="PROSITE" id="PS50066"/>
    </source>
</evidence>
<evidence type="ECO:0000256" key="4">
    <source>
        <dbReference type="ARBA" id="ARBA00023163"/>
    </source>
</evidence>
<evidence type="ECO:0000313" key="9">
    <source>
        <dbReference type="Proteomes" id="UP001604277"/>
    </source>
</evidence>
<protein>
    <submittedName>
        <fullName evidence="8">Agamous-like MADS-box protein AGL61</fullName>
    </submittedName>
</protein>
<keyword evidence="3" id="KW-0238">DNA-binding</keyword>
<sequence length="151" mass="16351">MGTGTRTGKKKIEIKKITKQSSKMVTFSKRRKGLFKKAQELQSKTGTSIALIVFSPANRPYTHGDLSLIDAVGGSSAAGTAMSGGGCDAGAVGNAIPTRSLMLELEKIDVELEGCRNLNELVYLEKQLKDLREEAILQGLHMSLNHPPFYN</sequence>
<dbReference type="PROSITE" id="PS50066">
    <property type="entry name" value="MADS_BOX_2"/>
    <property type="match status" value="1"/>
</dbReference>
<dbReference type="PANTHER" id="PTHR11945">
    <property type="entry name" value="MADS BOX PROTEIN"/>
    <property type="match status" value="1"/>
</dbReference>
<reference evidence="9" key="1">
    <citation type="submission" date="2024-07" db="EMBL/GenBank/DDBJ databases">
        <title>Two chromosome-level genome assemblies of Korean endemic species Abeliophyllum distichum and Forsythia ovata (Oleaceae).</title>
        <authorList>
            <person name="Jang H."/>
        </authorList>
    </citation>
    <scope>NUCLEOTIDE SEQUENCE [LARGE SCALE GENOMIC DNA]</scope>
</reference>
<proteinExistence type="predicted"/>
<dbReference type="CDD" id="cd00120">
    <property type="entry name" value="MADS"/>
    <property type="match status" value="1"/>
</dbReference>
<dbReference type="Pfam" id="PF00319">
    <property type="entry name" value="SRF-TF"/>
    <property type="match status" value="1"/>
</dbReference>
<reference evidence="8" key="2">
    <citation type="submission" date="2024-07" db="EMBL/GenBank/DDBJ databases">
        <title>Two chromosome-level genome assemblies of Korean endemic species Abeliophyllum distichum and Forsythia ovata (Oleaceae).</title>
        <authorList>
            <person name="Mun J.H."/>
        </authorList>
    </citation>
    <scope>NUCLEOTIDE SEQUENCE</scope>
    <source>
        <strain evidence="8">KNKB202402200001</strain>
        <tissue evidence="8">Leaf</tissue>
    </source>
</reference>
<keyword evidence="5" id="KW-0539">Nucleus</keyword>
<feature type="domain" description="MADS-box" evidence="6">
    <location>
        <begin position="7"/>
        <end position="67"/>
    </location>
</feature>
<dbReference type="GO" id="GO:0003677">
    <property type="term" value="F:DNA binding"/>
    <property type="evidence" value="ECO:0007669"/>
    <property type="project" value="UniProtKB-KW"/>
</dbReference>
<evidence type="ECO:0000256" key="1">
    <source>
        <dbReference type="ARBA" id="ARBA00004123"/>
    </source>
</evidence>
<dbReference type="Gene3D" id="3.40.1810.10">
    <property type="entry name" value="Transcription factor, MADS-box"/>
    <property type="match status" value="1"/>
</dbReference>
<evidence type="ECO:0000313" key="7">
    <source>
        <dbReference type="EMBL" id="KAL2483449.1"/>
    </source>
</evidence>
<dbReference type="EMBL" id="JBFOLJ010000013">
    <property type="protein sequence ID" value="KAL2483450.1"/>
    <property type="molecule type" value="Genomic_DNA"/>
</dbReference>